<dbReference type="PANTHER" id="PTHR47271:SF2">
    <property type="entry name" value="ARGININE DEIMINASE"/>
    <property type="match status" value="1"/>
</dbReference>
<dbReference type="Gene3D" id="1.10.3930.10">
    <property type="entry name" value="Arginine deiminase"/>
    <property type="match status" value="1"/>
</dbReference>
<evidence type="ECO:0000256" key="3">
    <source>
        <dbReference type="HAMAP-Rule" id="MF_00242"/>
    </source>
</evidence>
<comment type="similarity">
    <text evidence="1 3">Belongs to the arginine deiminase family.</text>
</comment>
<organism evidence="5 6">
    <name type="scientific">Atopobium deltae</name>
    <dbReference type="NCBI Taxonomy" id="1393034"/>
    <lineage>
        <taxon>Bacteria</taxon>
        <taxon>Bacillati</taxon>
        <taxon>Actinomycetota</taxon>
        <taxon>Coriobacteriia</taxon>
        <taxon>Coriobacteriales</taxon>
        <taxon>Atopobiaceae</taxon>
        <taxon>Atopobium</taxon>
    </lineage>
</organism>
<evidence type="ECO:0000256" key="2">
    <source>
        <dbReference type="ARBA" id="ARBA00022801"/>
    </source>
</evidence>
<comment type="catalytic activity">
    <reaction evidence="3">
        <text>L-arginine + H2O = L-citrulline + NH4(+)</text>
        <dbReference type="Rhea" id="RHEA:19597"/>
        <dbReference type="ChEBI" id="CHEBI:15377"/>
        <dbReference type="ChEBI" id="CHEBI:28938"/>
        <dbReference type="ChEBI" id="CHEBI:32682"/>
        <dbReference type="ChEBI" id="CHEBI:57743"/>
        <dbReference type="EC" id="3.5.3.6"/>
    </reaction>
</comment>
<dbReference type="Proteomes" id="UP000070675">
    <property type="component" value="Unassembled WGS sequence"/>
</dbReference>
<keyword evidence="3" id="KW-0963">Cytoplasm</keyword>
<dbReference type="Gene3D" id="3.75.10.10">
    <property type="entry name" value="L-arginine/glycine Amidinotransferase, Chain A"/>
    <property type="match status" value="1"/>
</dbReference>
<dbReference type="PRINTS" id="PR01466">
    <property type="entry name" value="ARGDEIMINASE"/>
</dbReference>
<proteinExistence type="inferred from homology"/>
<dbReference type="PIRSF" id="PIRSF006356">
    <property type="entry name" value="Arg_deiminase"/>
    <property type="match status" value="1"/>
</dbReference>
<dbReference type="EC" id="3.5.3.6" evidence="3"/>
<reference evidence="6" key="1">
    <citation type="submission" date="2016-01" db="EMBL/GenBank/DDBJ databases">
        <authorList>
            <person name="Mitreva M."/>
            <person name="Pepin K.H."/>
            <person name="Mihindukulasuriya K.A."/>
            <person name="Fulton R."/>
            <person name="Fronick C."/>
            <person name="O'Laughlin M."/>
            <person name="Miner T."/>
            <person name="Herter B."/>
            <person name="Rosa B.A."/>
            <person name="Cordes M."/>
            <person name="Tomlinson C."/>
            <person name="Wollam A."/>
            <person name="Palsikar V.B."/>
            <person name="Mardis E.R."/>
            <person name="Wilson R.K."/>
        </authorList>
    </citation>
    <scope>NUCLEOTIDE SEQUENCE [LARGE SCALE GENOMIC DNA]</scope>
    <source>
        <strain evidence="6">DNF00019</strain>
    </source>
</reference>
<dbReference type="RefSeq" id="WP_066304523.1">
    <property type="nucleotide sequence ID" value="NZ_KQ959484.1"/>
</dbReference>
<dbReference type="Pfam" id="PF02274">
    <property type="entry name" value="ADI"/>
    <property type="match status" value="1"/>
</dbReference>
<sequence>MANGLYVHSEIGPLKQVLLHRPGEELLNLPPDELGRLLFDDVPFLEVAQQEHDKFAEILRGEGAEVLYLEKLVAEALDAAGSREEFTNQWLDESGLRGTTARAAVKEFMDSITDTQAFVEKTIAGIRKNELELPTNSSSLLDDMVGHDVDGESDLLIDPMPNTYFTRDPFAIVGKGVNLNRMYSVTRNRETLYGKYLFRDHPGFNDAPLWYRRDSAYHTEGGDVLNINAHTLAIGISQRTQAAAIDALAQNMFWEKGDVCEIDTIYAFDIPSTRAFMHLDTVFTQIDVDKFTIHPGIMGTLRVFKLTKGASQGEVKIEEMNDTLEHVLSKALGLDAVKLIPCGGGDPVAAAREQWNDGSNTLCVAPGKICVYQRNSVTNDVLYKEGLDLLVCPSAELSRGRGGPRCMSMPFVREDI</sequence>
<gene>
    <name evidence="3" type="primary">arcA</name>
    <name evidence="5" type="ORF">HMPREF3192_00183</name>
</gene>
<dbReference type="SUPFAM" id="SSF55909">
    <property type="entry name" value="Pentein"/>
    <property type="match status" value="1"/>
</dbReference>
<evidence type="ECO:0000313" key="6">
    <source>
        <dbReference type="Proteomes" id="UP000070675"/>
    </source>
</evidence>
<comment type="pathway">
    <text evidence="3">Amino-acid degradation; L-arginine degradation via ADI pathway; carbamoyl phosphate from L-arginine: step 1/2.</text>
</comment>
<dbReference type="PANTHER" id="PTHR47271">
    <property type="entry name" value="ARGININE DEIMINASE"/>
    <property type="match status" value="1"/>
</dbReference>
<dbReference type="UniPathway" id="UPA00254">
    <property type="reaction ID" value="UER00364"/>
</dbReference>
<dbReference type="InterPro" id="IPR003876">
    <property type="entry name" value="Arg_deiminase"/>
</dbReference>
<evidence type="ECO:0000256" key="4">
    <source>
        <dbReference type="PIRSR" id="PIRSR006356-1"/>
    </source>
</evidence>
<dbReference type="OrthoDB" id="9807502at2"/>
<dbReference type="AlphaFoldDB" id="A0A133XX48"/>
<dbReference type="GO" id="GO:0016990">
    <property type="term" value="F:arginine deiminase activity"/>
    <property type="evidence" value="ECO:0007669"/>
    <property type="project" value="UniProtKB-UniRule"/>
</dbReference>
<dbReference type="HAMAP" id="MF_00242">
    <property type="entry name" value="Arg_deiminase"/>
    <property type="match status" value="1"/>
</dbReference>
<evidence type="ECO:0000256" key="1">
    <source>
        <dbReference type="ARBA" id="ARBA00010206"/>
    </source>
</evidence>
<dbReference type="STRING" id="1393034.HMPREF3192_00183"/>
<feature type="active site" description="Amidino-cysteine intermediate" evidence="3 4">
    <location>
        <position position="406"/>
    </location>
</feature>
<dbReference type="GO" id="GO:0005737">
    <property type="term" value="C:cytoplasm"/>
    <property type="evidence" value="ECO:0007669"/>
    <property type="project" value="UniProtKB-SubCell"/>
</dbReference>
<evidence type="ECO:0000313" key="5">
    <source>
        <dbReference type="EMBL" id="KXB35532.1"/>
    </source>
</evidence>
<dbReference type="PATRIC" id="fig|1393034.3.peg.177"/>
<dbReference type="EMBL" id="LSCR01000002">
    <property type="protein sequence ID" value="KXB35532.1"/>
    <property type="molecule type" value="Genomic_DNA"/>
</dbReference>
<keyword evidence="3" id="KW-0056">Arginine metabolism</keyword>
<dbReference type="GO" id="GO:0019546">
    <property type="term" value="P:L-arginine deiminase pathway"/>
    <property type="evidence" value="ECO:0007669"/>
    <property type="project" value="TreeGrafter"/>
</dbReference>
<keyword evidence="2 3" id="KW-0378">Hydrolase</keyword>
<comment type="caution">
    <text evidence="5">The sequence shown here is derived from an EMBL/GenBank/DDBJ whole genome shotgun (WGS) entry which is preliminary data.</text>
</comment>
<accession>A0A133XX48</accession>
<dbReference type="NCBIfam" id="NF002381">
    <property type="entry name" value="PRK01388.1"/>
    <property type="match status" value="1"/>
</dbReference>
<protein>
    <recommendedName>
        <fullName evidence="3">Arginine deiminase</fullName>
        <shortName evidence="3">ADI</shortName>
        <ecNumber evidence="3">3.5.3.6</ecNumber>
    </recommendedName>
    <alternativeName>
        <fullName evidence="3">Arginine dihydrolase</fullName>
        <shortName evidence="3">AD</shortName>
    </alternativeName>
</protein>
<keyword evidence="6" id="KW-1185">Reference proteome</keyword>
<name>A0A133XX48_9ACTN</name>
<comment type="subcellular location">
    <subcellularLocation>
        <location evidence="3">Cytoplasm</location>
    </subcellularLocation>
</comment>